<keyword evidence="2" id="KW-0808">Transferase</keyword>
<keyword evidence="3" id="KW-0547">Nucleotide-binding</keyword>
<keyword evidence="1" id="KW-0723">Serine/threonine-protein kinase</keyword>
<dbReference type="InterPro" id="IPR008271">
    <property type="entry name" value="Ser/Thr_kinase_AS"/>
</dbReference>
<keyword evidence="9" id="KW-1185">Reference proteome</keyword>
<protein>
    <submittedName>
        <fullName evidence="8">Kinase-like domain-containing protein</fullName>
    </submittedName>
</protein>
<feature type="region of interest" description="Disordered" evidence="6">
    <location>
        <begin position="474"/>
        <end position="521"/>
    </location>
</feature>
<comment type="caution">
    <text evidence="8">The sequence shown here is derived from an EMBL/GenBank/DDBJ whole genome shotgun (WGS) entry which is preliminary data.</text>
</comment>
<evidence type="ECO:0000313" key="9">
    <source>
        <dbReference type="Proteomes" id="UP001215280"/>
    </source>
</evidence>
<feature type="compositionally biased region" description="Basic and acidic residues" evidence="6">
    <location>
        <begin position="1"/>
        <end position="12"/>
    </location>
</feature>
<reference evidence="8" key="1">
    <citation type="submission" date="2023-03" db="EMBL/GenBank/DDBJ databases">
        <title>Massive genome expansion in bonnet fungi (Mycena s.s.) driven by repeated elements and novel gene families across ecological guilds.</title>
        <authorList>
            <consortium name="Lawrence Berkeley National Laboratory"/>
            <person name="Harder C.B."/>
            <person name="Miyauchi S."/>
            <person name="Viragh M."/>
            <person name="Kuo A."/>
            <person name="Thoen E."/>
            <person name="Andreopoulos B."/>
            <person name="Lu D."/>
            <person name="Skrede I."/>
            <person name="Drula E."/>
            <person name="Henrissat B."/>
            <person name="Morin E."/>
            <person name="Kohler A."/>
            <person name="Barry K."/>
            <person name="LaButti K."/>
            <person name="Morin E."/>
            <person name="Salamov A."/>
            <person name="Lipzen A."/>
            <person name="Mereny Z."/>
            <person name="Hegedus B."/>
            <person name="Baldrian P."/>
            <person name="Stursova M."/>
            <person name="Weitz H."/>
            <person name="Taylor A."/>
            <person name="Grigoriev I.V."/>
            <person name="Nagy L.G."/>
            <person name="Martin F."/>
            <person name="Kauserud H."/>
        </authorList>
    </citation>
    <scope>NUCLEOTIDE SEQUENCE</scope>
    <source>
        <strain evidence="8">CBHHK188m</strain>
    </source>
</reference>
<feature type="compositionally biased region" description="Basic and acidic residues" evidence="6">
    <location>
        <begin position="478"/>
        <end position="487"/>
    </location>
</feature>
<dbReference type="PANTHER" id="PTHR24349">
    <property type="entry name" value="SERINE/THREONINE-PROTEIN KINASE"/>
    <property type="match status" value="1"/>
</dbReference>
<evidence type="ECO:0000256" key="6">
    <source>
        <dbReference type="SAM" id="MobiDB-lite"/>
    </source>
</evidence>
<dbReference type="GO" id="GO:0004674">
    <property type="term" value="F:protein serine/threonine kinase activity"/>
    <property type="evidence" value="ECO:0007669"/>
    <property type="project" value="UniProtKB-KW"/>
</dbReference>
<dbReference type="AlphaFoldDB" id="A0AAD7HJV4"/>
<dbReference type="InterPro" id="IPR000719">
    <property type="entry name" value="Prot_kinase_dom"/>
</dbReference>
<sequence>MAFQTPDDRASDDCEPLVATQPVDDPSEIVAATGSLCETEVSWEEVPIVLSTPSDDEPLVATQPTNESERHPAFDLNLDCGFLMIPYPSAYESNRKDASLKTLTEPITPPPNARHSPMWSFKESDKICQVYDHRSFEYLSQGASSVVSRAIAIGSNKKVAVKRMRFKGCLPDIQWQGRTEITNLQSLKDFPGVNQIIEVFEDEIANTVDIVLELESGGDLFTRAIDHDLGEDTSKNIVRQICGTLARLHRWGVTHRDVKPHNILLSDSSTTPIVKIADFGHAKRELAAMKTLCGTAAFMAPEIVKGRPYDIAVDAWSFGITVALLLSRKCSQILDDIHSNGFDDLVVPKILSCLKEEGATPDGQNFVLKLLEIDPKTRMSCQQALKHPWLSTPRSEPMDEHRAGTTLIERTSSLNLLDLNGEVANLPTATLPKGILKQRQGNVDKLASPLAVPKKGKRSAEVFEDMTSGWSDRKRLRFQTDHEKGDIRPSPVPRSGLSLLENAHEKDGGDKDEDEDDEEDW</sequence>
<evidence type="ECO:0000259" key="7">
    <source>
        <dbReference type="PROSITE" id="PS50011"/>
    </source>
</evidence>
<dbReference type="Gene3D" id="1.10.510.10">
    <property type="entry name" value="Transferase(Phosphotransferase) domain 1"/>
    <property type="match status" value="1"/>
</dbReference>
<evidence type="ECO:0000256" key="2">
    <source>
        <dbReference type="ARBA" id="ARBA00022679"/>
    </source>
</evidence>
<dbReference type="SMART" id="SM00220">
    <property type="entry name" value="S_TKc"/>
    <property type="match status" value="1"/>
</dbReference>
<accession>A0AAD7HJV4</accession>
<proteinExistence type="predicted"/>
<evidence type="ECO:0000256" key="1">
    <source>
        <dbReference type="ARBA" id="ARBA00022527"/>
    </source>
</evidence>
<gene>
    <name evidence="8" type="ORF">DFH07DRAFT_1067433</name>
</gene>
<dbReference type="InterPro" id="IPR050205">
    <property type="entry name" value="CDPK_Ser/Thr_kinases"/>
</dbReference>
<dbReference type="PROSITE" id="PS00108">
    <property type="entry name" value="PROTEIN_KINASE_ST"/>
    <property type="match status" value="1"/>
</dbReference>
<evidence type="ECO:0000313" key="8">
    <source>
        <dbReference type="EMBL" id="KAJ7722278.1"/>
    </source>
</evidence>
<feature type="compositionally biased region" description="Acidic residues" evidence="6">
    <location>
        <begin position="510"/>
        <end position="521"/>
    </location>
</feature>
<dbReference type="EMBL" id="JARJLG010000259">
    <property type="protein sequence ID" value="KAJ7722278.1"/>
    <property type="molecule type" value="Genomic_DNA"/>
</dbReference>
<dbReference type="SUPFAM" id="SSF56112">
    <property type="entry name" value="Protein kinase-like (PK-like)"/>
    <property type="match status" value="1"/>
</dbReference>
<evidence type="ECO:0000256" key="3">
    <source>
        <dbReference type="ARBA" id="ARBA00022741"/>
    </source>
</evidence>
<name>A0AAD7HJV4_9AGAR</name>
<keyword evidence="5" id="KW-0067">ATP-binding</keyword>
<dbReference type="GO" id="GO:0005524">
    <property type="term" value="F:ATP binding"/>
    <property type="evidence" value="ECO:0007669"/>
    <property type="project" value="UniProtKB-KW"/>
</dbReference>
<feature type="domain" description="Protein kinase" evidence="7">
    <location>
        <begin position="133"/>
        <end position="390"/>
    </location>
</feature>
<dbReference type="PROSITE" id="PS50011">
    <property type="entry name" value="PROTEIN_KINASE_DOM"/>
    <property type="match status" value="1"/>
</dbReference>
<dbReference type="Proteomes" id="UP001215280">
    <property type="component" value="Unassembled WGS sequence"/>
</dbReference>
<dbReference type="Pfam" id="PF00069">
    <property type="entry name" value="Pkinase"/>
    <property type="match status" value="1"/>
</dbReference>
<keyword evidence="4 8" id="KW-0418">Kinase</keyword>
<organism evidence="8 9">
    <name type="scientific">Mycena maculata</name>
    <dbReference type="NCBI Taxonomy" id="230809"/>
    <lineage>
        <taxon>Eukaryota</taxon>
        <taxon>Fungi</taxon>
        <taxon>Dikarya</taxon>
        <taxon>Basidiomycota</taxon>
        <taxon>Agaricomycotina</taxon>
        <taxon>Agaricomycetes</taxon>
        <taxon>Agaricomycetidae</taxon>
        <taxon>Agaricales</taxon>
        <taxon>Marasmiineae</taxon>
        <taxon>Mycenaceae</taxon>
        <taxon>Mycena</taxon>
    </lineage>
</organism>
<dbReference type="InterPro" id="IPR011009">
    <property type="entry name" value="Kinase-like_dom_sf"/>
</dbReference>
<feature type="region of interest" description="Disordered" evidence="6">
    <location>
        <begin position="1"/>
        <end position="26"/>
    </location>
</feature>
<evidence type="ECO:0000256" key="5">
    <source>
        <dbReference type="ARBA" id="ARBA00022840"/>
    </source>
</evidence>
<evidence type="ECO:0000256" key="4">
    <source>
        <dbReference type="ARBA" id="ARBA00022777"/>
    </source>
</evidence>